<proteinExistence type="predicted"/>
<keyword evidence="1" id="KW-0812">Transmembrane</keyword>
<feature type="transmembrane region" description="Helical" evidence="1">
    <location>
        <begin position="183"/>
        <end position="204"/>
    </location>
</feature>
<gene>
    <name evidence="2" type="ORF">B4110_0254</name>
</gene>
<dbReference type="EMBL" id="LQYW01000138">
    <property type="protein sequence ID" value="KYD25317.1"/>
    <property type="molecule type" value="Genomic_DNA"/>
</dbReference>
<accession>A0A150MLE1</accession>
<evidence type="ECO:0000256" key="1">
    <source>
        <dbReference type="SAM" id="Phobius"/>
    </source>
</evidence>
<feature type="transmembrane region" description="Helical" evidence="1">
    <location>
        <begin position="148"/>
        <end position="171"/>
    </location>
</feature>
<reference evidence="2 3" key="1">
    <citation type="submission" date="2016-01" db="EMBL/GenBank/DDBJ databases">
        <title>Draft Genome Sequences of Seven Thermophilic Sporeformers Isolated from Foods.</title>
        <authorList>
            <person name="Berendsen E.M."/>
            <person name="Wells-Bennik M.H."/>
            <person name="Krawcyk A.O."/>
            <person name="De Jong A."/>
            <person name="Holsappel S."/>
            <person name="Eijlander R.T."/>
            <person name="Kuipers O.P."/>
        </authorList>
    </citation>
    <scope>NUCLEOTIDE SEQUENCE [LARGE SCALE GENOMIC DNA]</scope>
    <source>
        <strain evidence="2 3">B4110</strain>
    </source>
</reference>
<keyword evidence="1" id="KW-1133">Transmembrane helix</keyword>
<evidence type="ECO:0000313" key="2">
    <source>
        <dbReference type="EMBL" id="KYD25317.1"/>
    </source>
</evidence>
<dbReference type="RefSeq" id="WP_062678774.1">
    <property type="nucleotide sequence ID" value="NZ_LQYW01000138.1"/>
</dbReference>
<dbReference type="Proteomes" id="UP000075324">
    <property type="component" value="Unassembled WGS sequence"/>
</dbReference>
<feature type="transmembrane region" description="Helical" evidence="1">
    <location>
        <begin position="12"/>
        <end position="36"/>
    </location>
</feature>
<dbReference type="PATRIC" id="fig|153151.4.peg.1056"/>
<feature type="transmembrane region" description="Helical" evidence="1">
    <location>
        <begin position="48"/>
        <end position="69"/>
    </location>
</feature>
<feature type="transmembrane region" description="Helical" evidence="1">
    <location>
        <begin position="117"/>
        <end position="141"/>
    </location>
</feature>
<sequence>MNKLVHLFKFDIKLLGYLYSFPFVAYALCVLLMLSFGSRSDAPFMPYIVVQGIAVPIAGWHLVFLYNSLYEEGARETLIVYYRKVLVIDIIRYALLHAIFISLLVCLTAWINGPDFFTSTLIVHLIMLFIFYQIIGIAVLSAVQSLDIALAIVATYTFMEVATQGTFMPWPHLFIFREPIGDISILLTFLSLGVGILLSAIQLWRKFK</sequence>
<keyword evidence="1" id="KW-0472">Membrane</keyword>
<feature type="transmembrane region" description="Helical" evidence="1">
    <location>
        <begin position="90"/>
        <end position="111"/>
    </location>
</feature>
<comment type="caution">
    <text evidence="2">The sequence shown here is derived from an EMBL/GenBank/DDBJ whole genome shotgun (WGS) entry which is preliminary data.</text>
</comment>
<protein>
    <submittedName>
        <fullName evidence="2">Uncharacterized protein</fullName>
    </submittedName>
</protein>
<name>A0A150MLE1_9BACL</name>
<evidence type="ECO:0000313" key="3">
    <source>
        <dbReference type="Proteomes" id="UP000075324"/>
    </source>
</evidence>
<organism evidence="2 3">
    <name type="scientific">Parageobacillus toebii</name>
    <dbReference type="NCBI Taxonomy" id="153151"/>
    <lineage>
        <taxon>Bacteria</taxon>
        <taxon>Bacillati</taxon>
        <taxon>Bacillota</taxon>
        <taxon>Bacilli</taxon>
        <taxon>Bacillales</taxon>
        <taxon>Anoxybacillaceae</taxon>
        <taxon>Parageobacillus</taxon>
    </lineage>
</organism>
<dbReference type="AlphaFoldDB" id="A0A150MLE1"/>